<gene>
    <name evidence="8" type="ORF">NCTC13063_01739</name>
</gene>
<feature type="domain" description="SusD-like N-terminal" evidence="7">
    <location>
        <begin position="25"/>
        <end position="227"/>
    </location>
</feature>
<name>A0AAQ1UJP7_9BACT</name>
<evidence type="ECO:0000256" key="2">
    <source>
        <dbReference type="ARBA" id="ARBA00006275"/>
    </source>
</evidence>
<reference evidence="8 9" key="1">
    <citation type="submission" date="2018-06" db="EMBL/GenBank/DDBJ databases">
        <authorList>
            <consortium name="Pathogen Informatics"/>
            <person name="Doyle S."/>
        </authorList>
    </citation>
    <scope>NUCLEOTIDE SEQUENCE [LARGE SCALE GENOMIC DNA]</scope>
    <source>
        <strain evidence="8 9">NCTC13063</strain>
    </source>
</reference>
<dbReference type="EMBL" id="UGTJ01000001">
    <property type="protein sequence ID" value="SUB80454.1"/>
    <property type="molecule type" value="Genomic_DNA"/>
</dbReference>
<dbReference type="RefSeq" id="WP_115153878.1">
    <property type="nucleotide sequence ID" value="NZ_DBFWLE010000021.1"/>
</dbReference>
<keyword evidence="5" id="KW-0998">Cell outer membrane</keyword>
<comment type="similarity">
    <text evidence="2">Belongs to the SusD family.</text>
</comment>
<comment type="subcellular location">
    <subcellularLocation>
        <location evidence="1">Cell outer membrane</location>
    </subcellularLocation>
</comment>
<evidence type="ECO:0000259" key="6">
    <source>
        <dbReference type="Pfam" id="PF07980"/>
    </source>
</evidence>
<evidence type="ECO:0000259" key="7">
    <source>
        <dbReference type="Pfam" id="PF14322"/>
    </source>
</evidence>
<dbReference type="PROSITE" id="PS51257">
    <property type="entry name" value="PROKAR_LIPOPROTEIN"/>
    <property type="match status" value="1"/>
</dbReference>
<evidence type="ECO:0000256" key="1">
    <source>
        <dbReference type="ARBA" id="ARBA00004442"/>
    </source>
</evidence>
<keyword evidence="3" id="KW-0732">Signal</keyword>
<protein>
    <submittedName>
        <fullName evidence="8">SusD family</fullName>
    </submittedName>
</protein>
<evidence type="ECO:0000313" key="9">
    <source>
        <dbReference type="Proteomes" id="UP000255283"/>
    </source>
</evidence>
<dbReference type="InterPro" id="IPR033985">
    <property type="entry name" value="SusD-like_N"/>
</dbReference>
<sequence>MKTKNIIYPVLIGIVSALTLTSCNDFLDTMPDNRTTLDSQEKISDLLVTAYPSNQYAVINELISDNTDYYGATNPNGDRFGDQLFFWKDITEASNEAPYNLWLSCYRAAAAANQALASLDELKQDNEQARTSRAEALLCRAYAHFVLVNEFSLNYNSKTSATDPGIPVTTSVEAINVKKDRGNVAQVYEQIDRDIQAALPLMSDNYTVPKYHFNKRAAYAFATRFYLFYEKWDKAVEYANLCLGTNPGANLRDWKVLGGMAQKQEALANHYIDASLNCNLLLSTFRTSAGLYLGAYTYYKRYSHGRYLGDNEDMNAVNVWGTADYYEKPLSMAGSNFDVCLMMKIPDLFEYKDPVARTGYYRTVLALFTMDETLLNRAEAYIMLKQYDKAAADMNVWMHNITNTSVQLTPKVIQKFYESVAYSYSDQAGIMSTVKKHLHPAFSIDAEGSVQETMLQCVLGFRRIETMHYGNRWWDVKRYGIEIVRREMGADGKPSKLLDVMKKDDPRRAIQIPMQVREAGMAANPRNQ</sequence>
<dbReference type="AlphaFoldDB" id="A0AAQ1UJP7"/>
<dbReference type="Pfam" id="PF07980">
    <property type="entry name" value="SusD_RagB"/>
    <property type="match status" value="1"/>
</dbReference>
<keyword evidence="4" id="KW-0472">Membrane</keyword>
<dbReference type="Gene3D" id="1.25.40.390">
    <property type="match status" value="2"/>
</dbReference>
<dbReference type="InterPro" id="IPR011990">
    <property type="entry name" value="TPR-like_helical_dom_sf"/>
</dbReference>
<dbReference type="InterPro" id="IPR012944">
    <property type="entry name" value="SusD_RagB_dom"/>
</dbReference>
<dbReference type="Proteomes" id="UP000255283">
    <property type="component" value="Unassembled WGS sequence"/>
</dbReference>
<dbReference type="GO" id="GO:0009279">
    <property type="term" value="C:cell outer membrane"/>
    <property type="evidence" value="ECO:0007669"/>
    <property type="project" value="UniProtKB-SubCell"/>
</dbReference>
<comment type="caution">
    <text evidence="8">The sequence shown here is derived from an EMBL/GenBank/DDBJ whole genome shotgun (WGS) entry which is preliminary data.</text>
</comment>
<dbReference type="Pfam" id="PF14322">
    <property type="entry name" value="SusD-like_3"/>
    <property type="match status" value="1"/>
</dbReference>
<proteinExistence type="inferred from homology"/>
<evidence type="ECO:0000256" key="5">
    <source>
        <dbReference type="ARBA" id="ARBA00023237"/>
    </source>
</evidence>
<organism evidence="8 9">
    <name type="scientific">Segatella buccae</name>
    <dbReference type="NCBI Taxonomy" id="28126"/>
    <lineage>
        <taxon>Bacteria</taxon>
        <taxon>Pseudomonadati</taxon>
        <taxon>Bacteroidota</taxon>
        <taxon>Bacteroidia</taxon>
        <taxon>Bacteroidales</taxon>
        <taxon>Prevotellaceae</taxon>
        <taxon>Segatella</taxon>
    </lineage>
</organism>
<evidence type="ECO:0000256" key="3">
    <source>
        <dbReference type="ARBA" id="ARBA00022729"/>
    </source>
</evidence>
<dbReference type="SUPFAM" id="SSF48452">
    <property type="entry name" value="TPR-like"/>
    <property type="match status" value="1"/>
</dbReference>
<evidence type="ECO:0000313" key="8">
    <source>
        <dbReference type="EMBL" id="SUB80454.1"/>
    </source>
</evidence>
<evidence type="ECO:0000256" key="4">
    <source>
        <dbReference type="ARBA" id="ARBA00023136"/>
    </source>
</evidence>
<accession>A0AAQ1UJP7</accession>
<feature type="domain" description="RagB/SusD" evidence="6">
    <location>
        <begin position="305"/>
        <end position="488"/>
    </location>
</feature>